<dbReference type="Proteomes" id="UP000294616">
    <property type="component" value="Unassembled WGS sequence"/>
</dbReference>
<dbReference type="SUPFAM" id="SSF53335">
    <property type="entry name" value="S-adenosyl-L-methionine-dependent methyltransferases"/>
    <property type="match status" value="1"/>
</dbReference>
<dbReference type="InterPro" id="IPR003788">
    <property type="entry name" value="NDUFAF7"/>
</dbReference>
<gene>
    <name evidence="3" type="ORF">C8N28_0260</name>
</gene>
<keyword evidence="1 3" id="KW-0489">Methyltransferase</keyword>
<dbReference type="Pfam" id="PF02636">
    <property type="entry name" value="Methyltransf_28"/>
    <property type="match status" value="1"/>
</dbReference>
<dbReference type="OrthoDB" id="9794208at2"/>
<evidence type="ECO:0000256" key="1">
    <source>
        <dbReference type="ARBA" id="ARBA00022603"/>
    </source>
</evidence>
<dbReference type="RefSeq" id="WP_132220777.1">
    <property type="nucleotide sequence ID" value="NZ_SMGO01000001.1"/>
</dbReference>
<dbReference type="PANTHER" id="PTHR12049">
    <property type="entry name" value="PROTEIN ARGININE METHYLTRANSFERASE NDUFAF7, MITOCHONDRIAL"/>
    <property type="match status" value="1"/>
</dbReference>
<evidence type="ECO:0000313" key="4">
    <source>
        <dbReference type="Proteomes" id="UP000294616"/>
    </source>
</evidence>
<dbReference type="InterPro" id="IPR038375">
    <property type="entry name" value="NDUFAF7_sf"/>
</dbReference>
<organism evidence="3 4">
    <name type="scientific">Albibacterium bauzanense</name>
    <dbReference type="NCBI Taxonomy" id="653929"/>
    <lineage>
        <taxon>Bacteria</taxon>
        <taxon>Pseudomonadati</taxon>
        <taxon>Bacteroidota</taxon>
        <taxon>Sphingobacteriia</taxon>
        <taxon>Sphingobacteriales</taxon>
        <taxon>Sphingobacteriaceae</taxon>
        <taxon>Albibacterium</taxon>
    </lineage>
</organism>
<keyword evidence="4" id="KW-1185">Reference proteome</keyword>
<dbReference type="GO" id="GO:0032259">
    <property type="term" value="P:methylation"/>
    <property type="evidence" value="ECO:0007669"/>
    <property type="project" value="UniProtKB-KW"/>
</dbReference>
<proteinExistence type="predicted"/>
<dbReference type="EMBL" id="SMGO01000001">
    <property type="protein sequence ID" value="TCK84964.1"/>
    <property type="molecule type" value="Genomic_DNA"/>
</dbReference>
<comment type="caution">
    <text evidence="3">The sequence shown here is derived from an EMBL/GenBank/DDBJ whole genome shotgun (WGS) entry which is preliminary data.</text>
</comment>
<name>A0A4R1M298_9SPHI</name>
<dbReference type="AlphaFoldDB" id="A0A4R1M298"/>
<evidence type="ECO:0000313" key="3">
    <source>
        <dbReference type="EMBL" id="TCK84964.1"/>
    </source>
</evidence>
<dbReference type="PANTHER" id="PTHR12049:SF7">
    <property type="entry name" value="PROTEIN ARGININE METHYLTRANSFERASE NDUFAF7, MITOCHONDRIAL"/>
    <property type="match status" value="1"/>
</dbReference>
<accession>A0A4R1M298</accession>
<sequence length="353" mass="40703">MGLTEIIQQKIKDEGVISFEEFMEMCLYYPELGYYTSPGNKIGMNGDFYTSAYLTPVFGALIGKQLEEMWKTLGCTDFTIVEYGAGTGMLCHDILSYLKKNEKMYEQLKYYIIEKSPIMREIEKSHLLEKVEWLNSINELPEVNGCIFSNELVDNFAVHQVVMKNELMEVFVSYDNGFTEVLQPAQEELKEYLKELNIELPKDFRSEINLQAINWIQEIASSLNQGYVMTIDYGYLSSELYKPYRSQGTLMCYNNHKVNDNLYDNIGIQDITSHVNFSALINSGRKSGLNDCAFTSQCDFLLSMGFTELIQQMITHEDDVIQAARKISFLNHTLLIDMGSKFKFLIQKKQHPL</sequence>
<reference evidence="3 4" key="1">
    <citation type="submission" date="2019-03" db="EMBL/GenBank/DDBJ databases">
        <title>Genomic Encyclopedia of Archaeal and Bacterial Type Strains, Phase II (KMG-II): from individual species to whole genera.</title>
        <authorList>
            <person name="Goeker M."/>
        </authorList>
    </citation>
    <scope>NUCLEOTIDE SEQUENCE [LARGE SCALE GENOMIC DNA]</scope>
    <source>
        <strain evidence="3 4">DSM 22554</strain>
    </source>
</reference>
<dbReference type="GO" id="GO:0035243">
    <property type="term" value="F:protein-arginine omega-N symmetric methyltransferase activity"/>
    <property type="evidence" value="ECO:0007669"/>
    <property type="project" value="TreeGrafter"/>
</dbReference>
<dbReference type="Gene3D" id="3.40.50.12710">
    <property type="match status" value="1"/>
</dbReference>
<keyword evidence="2 3" id="KW-0808">Transferase</keyword>
<evidence type="ECO:0000256" key="2">
    <source>
        <dbReference type="ARBA" id="ARBA00022679"/>
    </source>
</evidence>
<protein>
    <submittedName>
        <fullName evidence="3">SAM-dependent MidA family methyltransferase</fullName>
    </submittedName>
</protein>
<dbReference type="InterPro" id="IPR029063">
    <property type="entry name" value="SAM-dependent_MTases_sf"/>
</dbReference>